<evidence type="ECO:0000256" key="1">
    <source>
        <dbReference type="SAM" id="Phobius"/>
    </source>
</evidence>
<organism evidence="2 3">
    <name type="scientific">Gordonia westfalica</name>
    <dbReference type="NCBI Taxonomy" id="158898"/>
    <lineage>
        <taxon>Bacteria</taxon>
        <taxon>Bacillati</taxon>
        <taxon>Actinomycetota</taxon>
        <taxon>Actinomycetes</taxon>
        <taxon>Mycobacteriales</taxon>
        <taxon>Gordoniaceae</taxon>
        <taxon>Gordonia</taxon>
    </lineage>
</organism>
<dbReference type="SUPFAM" id="SSF53474">
    <property type="entry name" value="alpha/beta-Hydrolases"/>
    <property type="match status" value="1"/>
</dbReference>
<accession>A0ABU2H0W0</accession>
<keyword evidence="1" id="KW-0812">Transmembrane</keyword>
<dbReference type="RefSeq" id="WP_310952380.1">
    <property type="nucleotide sequence ID" value="NZ_JAVLUS010000030.1"/>
</dbReference>
<proteinExistence type="predicted"/>
<feature type="transmembrane region" description="Helical" evidence="1">
    <location>
        <begin position="436"/>
        <end position="460"/>
    </location>
</feature>
<dbReference type="Proteomes" id="UP001265083">
    <property type="component" value="Unassembled WGS sequence"/>
</dbReference>
<keyword evidence="1" id="KW-1133">Transmembrane helix</keyword>
<protein>
    <submittedName>
        <fullName evidence="2">Alpha/beta fold hydrolase</fullName>
    </submittedName>
</protein>
<evidence type="ECO:0000313" key="2">
    <source>
        <dbReference type="EMBL" id="MDS1116639.1"/>
    </source>
</evidence>
<reference evidence="2 3" key="1">
    <citation type="submission" date="2023-08" db="EMBL/GenBank/DDBJ databases">
        <title>Bioegradation of LLDPE and BLDPE plastic by marine bacteria from coast plastic debris.</title>
        <authorList>
            <person name="Rong Z."/>
        </authorList>
    </citation>
    <scope>NUCLEOTIDE SEQUENCE [LARGE SCALE GENOMIC DNA]</scope>
    <source>
        <strain evidence="2 3">Z-2</strain>
    </source>
</reference>
<sequence length="597" mass="63789">MKIVFLHGVGDGNPKLEWLDGLNRGLARIDCPQVSPEEVIAPRYSHLLNTDGIKSKHPGVTYKVKNDHDSRRAFERRQARVQRMLRRSSDVRVFGLNDVPDVVVEAVQAAGISVAPGLVLKQVRRYLSNEDLRGAVLGNILDDLPSSGEIVLIGHSLGSVIAIDLLDHLPEQLHVKRFITIGSPAGSEPLHRGSDRILKRFPYARVDDWSNFLDPRDPVTAGRGLARIFPGAQDFQIGGAAKHSADLYLRHPAIARLVNETIHGVTASTETSAENAVVLRLGDQEAGSLLALAYANNVAAHISDKDTKDRYEDALDVLQDNFVQELLSVVGEGRQLPPEFAELAKGRVPSLPRRWDLTEAVTQAVVLAFTNAVDPYEIEVGEARVKSLPNLFVELGFRSGIGDKVKDAVNEVTDCLNGDKGLFGTKTRIMMAAAGVALLAAGPIGLAVAGSATAVGAAAITSSLAAFGPGGMVGGLAMLGGLASTGAVVTTAAATVRGGAPRVSLDPTSIAIQVATAHALKKVGEPHDADLWTRLALAESQISAQLNRLSTFSDEKAPAKVQLANTLSVVEKLMQFIRDNHLMPQELEMLEAELMST</sequence>
<dbReference type="Gene3D" id="3.40.50.1820">
    <property type="entry name" value="alpha/beta hydrolase"/>
    <property type="match status" value="1"/>
</dbReference>
<feature type="transmembrane region" description="Helical" evidence="1">
    <location>
        <begin position="472"/>
        <end position="496"/>
    </location>
</feature>
<keyword evidence="1" id="KW-0472">Membrane</keyword>
<comment type="caution">
    <text evidence="2">The sequence shown here is derived from an EMBL/GenBank/DDBJ whole genome shotgun (WGS) entry which is preliminary data.</text>
</comment>
<keyword evidence="2" id="KW-0378">Hydrolase</keyword>
<evidence type="ECO:0000313" key="3">
    <source>
        <dbReference type="Proteomes" id="UP001265083"/>
    </source>
</evidence>
<keyword evidence="3" id="KW-1185">Reference proteome</keyword>
<dbReference type="GO" id="GO:0016787">
    <property type="term" value="F:hydrolase activity"/>
    <property type="evidence" value="ECO:0007669"/>
    <property type="project" value="UniProtKB-KW"/>
</dbReference>
<dbReference type="InterPro" id="IPR029058">
    <property type="entry name" value="AB_hydrolase_fold"/>
</dbReference>
<gene>
    <name evidence="2" type="ORF">RD149_23100</name>
</gene>
<dbReference type="EMBL" id="JAVLUS010000030">
    <property type="protein sequence ID" value="MDS1116639.1"/>
    <property type="molecule type" value="Genomic_DNA"/>
</dbReference>
<name>A0ABU2H0W0_9ACTN</name>